<evidence type="ECO:0000313" key="6">
    <source>
        <dbReference type="EMBL" id="PJG60782.1"/>
    </source>
</evidence>
<dbReference type="OrthoDB" id="9808620at2"/>
<name>A0A2H9U9T7_9GAMM</name>
<dbReference type="Pfam" id="PF03466">
    <property type="entry name" value="LysR_substrate"/>
    <property type="match status" value="1"/>
</dbReference>
<dbReference type="SUPFAM" id="SSF53850">
    <property type="entry name" value="Periplasmic binding protein-like II"/>
    <property type="match status" value="1"/>
</dbReference>
<dbReference type="InterPro" id="IPR036388">
    <property type="entry name" value="WH-like_DNA-bd_sf"/>
</dbReference>
<comment type="similarity">
    <text evidence="1">Belongs to the LysR transcriptional regulatory family.</text>
</comment>
<feature type="domain" description="HTH lysR-type" evidence="5">
    <location>
        <begin position="3"/>
        <end position="60"/>
    </location>
</feature>
<dbReference type="Pfam" id="PF00126">
    <property type="entry name" value="HTH_1"/>
    <property type="match status" value="1"/>
</dbReference>
<keyword evidence="4" id="KW-0804">Transcription</keyword>
<dbReference type="RefSeq" id="WP_100292275.1">
    <property type="nucleotide sequence ID" value="NZ_PGGC01000001.1"/>
</dbReference>
<dbReference type="SUPFAM" id="SSF46785">
    <property type="entry name" value="Winged helix' DNA-binding domain"/>
    <property type="match status" value="1"/>
</dbReference>
<comment type="caution">
    <text evidence="6">The sequence shown here is derived from an EMBL/GenBank/DDBJ whole genome shotgun (WGS) entry which is preliminary data.</text>
</comment>
<dbReference type="GO" id="GO:0000976">
    <property type="term" value="F:transcription cis-regulatory region binding"/>
    <property type="evidence" value="ECO:0007669"/>
    <property type="project" value="TreeGrafter"/>
</dbReference>
<evidence type="ECO:0000256" key="1">
    <source>
        <dbReference type="ARBA" id="ARBA00009437"/>
    </source>
</evidence>
<dbReference type="AlphaFoldDB" id="A0A2H9U9T7"/>
<dbReference type="EMBL" id="PGGC01000001">
    <property type="protein sequence ID" value="PJG60782.1"/>
    <property type="molecule type" value="Genomic_DNA"/>
</dbReference>
<evidence type="ECO:0000256" key="4">
    <source>
        <dbReference type="ARBA" id="ARBA00023163"/>
    </source>
</evidence>
<dbReference type="PANTHER" id="PTHR30126:SF94">
    <property type="entry name" value="LYSR FAMILY TRANSCRIPTIONAL REGULATOR"/>
    <property type="match status" value="1"/>
</dbReference>
<reference evidence="6 7" key="1">
    <citation type="submission" date="2017-11" db="EMBL/GenBank/DDBJ databases">
        <title>Draft genome sequence of environmental isolate Aeromonas cavernicola sp. nov. MDC 2508.</title>
        <authorList>
            <person name="Colston S.M."/>
            <person name="Navarro A."/>
            <person name="Martinez-Murcia A.J."/>
            <person name="Graf J."/>
        </authorList>
    </citation>
    <scope>NUCLEOTIDE SEQUENCE [LARGE SCALE GENOMIC DNA]</scope>
    <source>
        <strain evidence="6 7">MDC 2508</strain>
    </source>
</reference>
<dbReference type="GO" id="GO:0003700">
    <property type="term" value="F:DNA-binding transcription factor activity"/>
    <property type="evidence" value="ECO:0007669"/>
    <property type="project" value="InterPro"/>
</dbReference>
<dbReference type="InterPro" id="IPR036390">
    <property type="entry name" value="WH_DNA-bd_sf"/>
</dbReference>
<evidence type="ECO:0000259" key="5">
    <source>
        <dbReference type="PROSITE" id="PS50931"/>
    </source>
</evidence>
<dbReference type="InterPro" id="IPR000847">
    <property type="entry name" value="LysR_HTH_N"/>
</dbReference>
<dbReference type="CDD" id="cd08420">
    <property type="entry name" value="PBP2_CysL_like"/>
    <property type="match status" value="1"/>
</dbReference>
<accession>A0A2H9U9T7</accession>
<keyword evidence="2" id="KW-0805">Transcription regulation</keyword>
<keyword evidence="3" id="KW-0238">DNA-binding</keyword>
<evidence type="ECO:0000256" key="2">
    <source>
        <dbReference type="ARBA" id="ARBA00023015"/>
    </source>
</evidence>
<dbReference type="InterPro" id="IPR005119">
    <property type="entry name" value="LysR_subst-bd"/>
</dbReference>
<keyword evidence="7" id="KW-1185">Reference proteome</keyword>
<proteinExistence type="inferred from homology"/>
<dbReference type="Gene3D" id="1.10.10.10">
    <property type="entry name" value="Winged helix-like DNA-binding domain superfamily/Winged helix DNA-binding domain"/>
    <property type="match status" value="1"/>
</dbReference>
<sequence length="300" mass="33609">MKLTLQQLKVFAAIARNGNLGLAANELCLSKGAVSQALQELERQLATPLFDRIHPRLQLNSEGRLLQPAAEEILTRMQDIENLFRPEAEPSSQLKLGASQTIGNYLLPTLLASSKQQLGLPPKVTITNTHLLCHALAQFELDLALIEGENHHPDLINEPWLEDEMLVVAQPGHRLANAAPFTLAHLGGERWVLREAQSGSREQFERQLQPTLPSWTLGLELNTLEAVMLAVEQGLGLTFISRLAVSDRLQAGRLVALPLTKRYPRQLSLIWHRQKYHSATLRRFLAFCRAQPSYLRPLTD</sequence>
<dbReference type="PANTHER" id="PTHR30126">
    <property type="entry name" value="HTH-TYPE TRANSCRIPTIONAL REGULATOR"/>
    <property type="match status" value="1"/>
</dbReference>
<evidence type="ECO:0000256" key="3">
    <source>
        <dbReference type="ARBA" id="ARBA00023125"/>
    </source>
</evidence>
<evidence type="ECO:0000313" key="7">
    <source>
        <dbReference type="Proteomes" id="UP000235861"/>
    </source>
</evidence>
<dbReference type="Gene3D" id="3.40.190.10">
    <property type="entry name" value="Periplasmic binding protein-like II"/>
    <property type="match status" value="2"/>
</dbReference>
<dbReference type="PROSITE" id="PS50931">
    <property type="entry name" value="HTH_LYSR"/>
    <property type="match status" value="1"/>
</dbReference>
<dbReference type="Proteomes" id="UP000235861">
    <property type="component" value="Unassembled WGS sequence"/>
</dbReference>
<gene>
    <name evidence="6" type="ORF">CUC53_00100</name>
</gene>
<protein>
    <submittedName>
        <fullName evidence="6">LysR family transcriptional regulator</fullName>
    </submittedName>
</protein>
<organism evidence="6 7">
    <name type="scientific">Aeromonas cavernicola</name>
    <dbReference type="NCBI Taxonomy" id="1006623"/>
    <lineage>
        <taxon>Bacteria</taxon>
        <taxon>Pseudomonadati</taxon>
        <taxon>Pseudomonadota</taxon>
        <taxon>Gammaproteobacteria</taxon>
        <taxon>Aeromonadales</taxon>
        <taxon>Aeromonadaceae</taxon>
        <taxon>Aeromonas</taxon>
    </lineage>
</organism>